<dbReference type="EMBL" id="KQ980074">
    <property type="protein sequence ID" value="KYN17831.1"/>
    <property type="molecule type" value="Genomic_DNA"/>
</dbReference>
<dbReference type="InterPro" id="IPR044822">
    <property type="entry name" value="Myb_DNA-bind_4"/>
</dbReference>
<keyword evidence="3" id="KW-1185">Reference proteome</keyword>
<dbReference type="Proteomes" id="UP000078492">
    <property type="component" value="Unassembled WGS sequence"/>
</dbReference>
<sequence length="180" mass="21152">MTKLLLSEIQKNTETSTNFYGKLNKNLWKNIAASMNIQGYNLTADNCYIKWTSMKKKYKIIKDAKKQTGTAKQTWEYFDIINDMLGKNPVVAPLSIASNIRGFTINENVLHLSDEEQCENEQNVLNITSTNVLKNRQTRKRKSKTSAWMEELIEQRERHHQENYNQRERLLSLLEKNSRH</sequence>
<dbReference type="PANTHER" id="PTHR47595">
    <property type="entry name" value="HEAT SHOCK 70 KDA PROTEIN 14"/>
    <property type="match status" value="1"/>
</dbReference>
<evidence type="ECO:0000313" key="3">
    <source>
        <dbReference type="Proteomes" id="UP000078492"/>
    </source>
</evidence>
<dbReference type="Pfam" id="PF13837">
    <property type="entry name" value="Myb_DNA-bind_4"/>
    <property type="match status" value="1"/>
</dbReference>
<reference evidence="2 3" key="1">
    <citation type="submission" date="2015-09" db="EMBL/GenBank/DDBJ databases">
        <title>Trachymyrmex cornetzi WGS genome.</title>
        <authorList>
            <person name="Nygaard S."/>
            <person name="Hu H."/>
            <person name="Boomsma J."/>
            <person name="Zhang G."/>
        </authorList>
    </citation>
    <scope>NUCLEOTIDE SEQUENCE [LARGE SCALE GENOMIC DNA]</scope>
    <source>
        <strain evidence="2">Tcor2-1</strain>
        <tissue evidence="2">Whole body</tissue>
    </source>
</reference>
<organism evidence="2 3">
    <name type="scientific">Trachymyrmex cornetzi</name>
    <dbReference type="NCBI Taxonomy" id="471704"/>
    <lineage>
        <taxon>Eukaryota</taxon>
        <taxon>Metazoa</taxon>
        <taxon>Ecdysozoa</taxon>
        <taxon>Arthropoda</taxon>
        <taxon>Hexapoda</taxon>
        <taxon>Insecta</taxon>
        <taxon>Pterygota</taxon>
        <taxon>Neoptera</taxon>
        <taxon>Endopterygota</taxon>
        <taxon>Hymenoptera</taxon>
        <taxon>Apocrita</taxon>
        <taxon>Aculeata</taxon>
        <taxon>Formicoidea</taxon>
        <taxon>Formicidae</taxon>
        <taxon>Myrmicinae</taxon>
        <taxon>Trachymyrmex</taxon>
    </lineage>
</organism>
<accession>A0A151J4Y1</accession>
<evidence type="ECO:0000313" key="2">
    <source>
        <dbReference type="EMBL" id="KYN17831.1"/>
    </source>
</evidence>
<feature type="domain" description="Myb/SANT-like DNA-binding" evidence="1">
    <location>
        <begin position="2"/>
        <end position="83"/>
    </location>
</feature>
<dbReference type="Gene3D" id="1.10.10.60">
    <property type="entry name" value="Homeodomain-like"/>
    <property type="match status" value="1"/>
</dbReference>
<name>A0A151J4Y1_9HYME</name>
<dbReference type="PANTHER" id="PTHR47595:SF1">
    <property type="entry name" value="MYB_SANT-LIKE DNA-BINDING DOMAIN-CONTAINING PROTEIN"/>
    <property type="match status" value="1"/>
</dbReference>
<protein>
    <recommendedName>
        <fullName evidence="1">Myb/SANT-like DNA-binding domain-containing protein</fullName>
    </recommendedName>
</protein>
<evidence type="ECO:0000259" key="1">
    <source>
        <dbReference type="Pfam" id="PF13837"/>
    </source>
</evidence>
<proteinExistence type="predicted"/>
<gene>
    <name evidence="2" type="ORF">ALC57_09869</name>
</gene>
<dbReference type="AlphaFoldDB" id="A0A151J4Y1"/>